<dbReference type="Gene3D" id="1.10.132.130">
    <property type="match status" value="1"/>
</dbReference>
<accession>A0A7I8WZV3</accession>
<keyword evidence="6" id="KW-1185">Reference proteome</keyword>
<dbReference type="PANTHER" id="PTHR12000:SF42">
    <property type="entry name" value="LEGUMAIN"/>
    <property type="match status" value="1"/>
</dbReference>
<proteinExistence type="inferred from homology"/>
<dbReference type="InterPro" id="IPR001096">
    <property type="entry name" value="Peptidase_C13"/>
</dbReference>
<dbReference type="Pfam" id="PF20985">
    <property type="entry name" value="Legum_prodom"/>
    <property type="match status" value="1"/>
</dbReference>
<evidence type="ECO:0000313" key="5">
    <source>
        <dbReference type="EMBL" id="CAD5234020.1"/>
    </source>
</evidence>
<dbReference type="AlphaFoldDB" id="A0A7I8WZV3"/>
<keyword evidence="3" id="KW-0732">Signal</keyword>
<evidence type="ECO:0000313" key="6">
    <source>
        <dbReference type="Proteomes" id="UP000659654"/>
    </source>
</evidence>
<dbReference type="GO" id="GO:0051603">
    <property type="term" value="P:proteolysis involved in protein catabolic process"/>
    <property type="evidence" value="ECO:0007669"/>
    <property type="project" value="TreeGrafter"/>
</dbReference>
<evidence type="ECO:0000259" key="4">
    <source>
        <dbReference type="Pfam" id="PF20985"/>
    </source>
</evidence>
<name>A0A7I8WZV3_BURXY</name>
<dbReference type="OrthoDB" id="192611at2759"/>
<comment type="similarity">
    <text evidence="1">Belongs to the peptidase C13 family.</text>
</comment>
<dbReference type="Proteomes" id="UP000582659">
    <property type="component" value="Unassembled WGS sequence"/>
</dbReference>
<dbReference type="SMR" id="A0A7I8WZV3"/>
<dbReference type="Proteomes" id="UP000659654">
    <property type="component" value="Unassembled WGS sequence"/>
</dbReference>
<evidence type="ECO:0000256" key="3">
    <source>
        <dbReference type="SAM" id="SignalP"/>
    </source>
</evidence>
<dbReference type="EMBL" id="CAJFDI010000006">
    <property type="protein sequence ID" value="CAD5234020.1"/>
    <property type="molecule type" value="Genomic_DNA"/>
</dbReference>
<dbReference type="GO" id="GO:0004197">
    <property type="term" value="F:cysteine-type endopeptidase activity"/>
    <property type="evidence" value="ECO:0007669"/>
    <property type="project" value="TreeGrafter"/>
</dbReference>
<organism evidence="5 6">
    <name type="scientific">Bursaphelenchus xylophilus</name>
    <name type="common">Pinewood nematode worm</name>
    <name type="synonym">Aphelenchoides xylophilus</name>
    <dbReference type="NCBI Taxonomy" id="6326"/>
    <lineage>
        <taxon>Eukaryota</taxon>
        <taxon>Metazoa</taxon>
        <taxon>Ecdysozoa</taxon>
        <taxon>Nematoda</taxon>
        <taxon>Chromadorea</taxon>
        <taxon>Rhabditida</taxon>
        <taxon>Tylenchina</taxon>
        <taxon>Tylenchomorpha</taxon>
        <taxon>Aphelenchoidea</taxon>
        <taxon>Aphelenchoididae</taxon>
        <taxon>Bursaphelenchus</taxon>
    </lineage>
</organism>
<dbReference type="CDD" id="cd21115">
    <property type="entry name" value="legumain_C"/>
    <property type="match status" value="1"/>
</dbReference>
<feature type="chain" id="PRO_5036400077" evidence="3">
    <location>
        <begin position="17"/>
        <end position="506"/>
    </location>
</feature>
<evidence type="ECO:0000256" key="1">
    <source>
        <dbReference type="ARBA" id="ARBA00009941"/>
    </source>
</evidence>
<feature type="domain" description="Legumain prodomain" evidence="4">
    <location>
        <begin position="425"/>
        <end position="497"/>
    </location>
</feature>
<dbReference type="InterPro" id="IPR046427">
    <property type="entry name" value="Legumain_prodom_sf"/>
</dbReference>
<dbReference type="InterPro" id="IPR048501">
    <property type="entry name" value="Legum_prodom"/>
</dbReference>
<dbReference type="EMBL" id="CAJFCV020000006">
    <property type="protein sequence ID" value="CAG9129557.1"/>
    <property type="molecule type" value="Genomic_DNA"/>
</dbReference>
<feature type="active site" description="Nucleophile" evidence="2">
    <location>
        <position position="192"/>
    </location>
</feature>
<sequence>MDLLTVALLLFRFVSAVFSFEPLDITQDRTNKSAVWAVLVAGSCGFENYRHQADVLHAYHILRERGVPSQNIITMVCNDIANDTNNPYEGMVFNEPNGPNLLEDAKMDYQGKDVSPQTFMEIIWGNATGPVLNSTENDRVFIYYAGHGENQTLSFQVDNPLDQLNANHIKALFEFMYQKKMYKRLVFYVEACHSGSLFSEDYAKDKNIYAVTAASAETTSFSANCIKLPDRGISSEYSELCLGDEFSSNWMAFAEEAEPTVNTLLDQYQFSRKNTLRSQVQQFGDTSFVQEPIGYYQGNIMAKEAEGFKDDKVKTFLEVGERETEVIPVRKSSKKMRPTLGRKGAVKKIKGFIYSDEKPITRKPAKFVPKKLLNKKFGSYPVRDMAIMQLKNKVDNTKNATVKAMLQYKLDTMKRNRELADAHMKDIFEKLDNLQNDKTKEVKAEWPCRTKVIQQFTRHCYKLSRDRYVAKYTGKLYSYCDRHYKQEEIEKVLEGNCQKRFAKQVV</sequence>
<dbReference type="GO" id="GO:0006624">
    <property type="term" value="P:vacuolar protein processing"/>
    <property type="evidence" value="ECO:0007669"/>
    <property type="project" value="TreeGrafter"/>
</dbReference>
<protein>
    <submittedName>
        <fullName evidence="5">(pine wood nematode) hypothetical protein</fullName>
    </submittedName>
</protein>
<dbReference type="PRINTS" id="PR00776">
    <property type="entry name" value="HEMOGLOBNASE"/>
</dbReference>
<dbReference type="Gene3D" id="3.40.50.1460">
    <property type="match status" value="1"/>
</dbReference>
<reference evidence="5" key="1">
    <citation type="submission" date="2020-09" db="EMBL/GenBank/DDBJ databases">
        <authorList>
            <person name="Kikuchi T."/>
        </authorList>
    </citation>
    <scope>NUCLEOTIDE SEQUENCE</scope>
    <source>
        <strain evidence="5">Ka4C1</strain>
    </source>
</reference>
<evidence type="ECO:0000256" key="2">
    <source>
        <dbReference type="PIRSR" id="PIRSR019663-1"/>
    </source>
</evidence>
<dbReference type="PIRSF" id="PIRSF019663">
    <property type="entry name" value="Legumain"/>
    <property type="match status" value="1"/>
</dbReference>
<dbReference type="GO" id="GO:0005773">
    <property type="term" value="C:vacuole"/>
    <property type="evidence" value="ECO:0007669"/>
    <property type="project" value="GOC"/>
</dbReference>
<dbReference type="Pfam" id="PF01650">
    <property type="entry name" value="Peptidase_C13"/>
    <property type="match status" value="1"/>
</dbReference>
<feature type="active site" evidence="2">
    <location>
        <position position="147"/>
    </location>
</feature>
<comment type="caution">
    <text evidence="5">The sequence shown here is derived from an EMBL/GenBank/DDBJ whole genome shotgun (WGS) entry which is preliminary data.</text>
</comment>
<feature type="signal peptide" evidence="3">
    <location>
        <begin position="1"/>
        <end position="16"/>
    </location>
</feature>
<dbReference type="PANTHER" id="PTHR12000">
    <property type="entry name" value="HEMOGLOBINASE FAMILY MEMBER"/>
    <property type="match status" value="1"/>
</dbReference>
<gene>
    <name evidence="5" type="ORF">BXYJ_LOCUS14111</name>
</gene>